<reference evidence="1 2" key="1">
    <citation type="submission" date="2013-05" db="EMBL/GenBank/DDBJ databases">
        <title>Drechslerella stenobrocha genome reveals carnivorous origination and mechanical trapping mechanism of predatory fungi.</title>
        <authorList>
            <person name="Liu X."/>
            <person name="Zhang W."/>
            <person name="Liu K."/>
        </authorList>
    </citation>
    <scope>NUCLEOTIDE SEQUENCE [LARGE SCALE GENOMIC DNA]</scope>
    <source>
        <strain evidence="1 2">248</strain>
    </source>
</reference>
<gene>
    <name evidence="1" type="ORF">DRE_00211</name>
</gene>
<sequence length="205" mass="23032">MNGATAQGFEASLENDFSFPAENYAKGDLIRSIKALSLRLTVIIENVKEAIKVKSVRVKSVGMGSITHYLRHEHTPQEVFARINIRLERALEAKSELSRVEQKVKSGFGRIFGLLIHRVRKETPFCLNSLMTYDPNTSKSVLADVLFELVMSRENLNALAPVFEEGYRVLGSFEDFCLDKMCDLLVRHPEISIAAAEDIDLEAVD</sequence>
<evidence type="ECO:0000313" key="1">
    <source>
        <dbReference type="EMBL" id="EWC48906.1"/>
    </source>
</evidence>
<organism evidence="1 2">
    <name type="scientific">Drechslerella stenobrocha 248</name>
    <dbReference type="NCBI Taxonomy" id="1043628"/>
    <lineage>
        <taxon>Eukaryota</taxon>
        <taxon>Fungi</taxon>
        <taxon>Dikarya</taxon>
        <taxon>Ascomycota</taxon>
        <taxon>Pezizomycotina</taxon>
        <taxon>Orbiliomycetes</taxon>
        <taxon>Orbiliales</taxon>
        <taxon>Orbiliaceae</taxon>
        <taxon>Drechslerella</taxon>
    </lineage>
</organism>
<dbReference type="AlphaFoldDB" id="W7HXH3"/>
<evidence type="ECO:0000313" key="2">
    <source>
        <dbReference type="Proteomes" id="UP000024837"/>
    </source>
</evidence>
<keyword evidence="2" id="KW-1185">Reference proteome</keyword>
<name>W7HXH3_9PEZI</name>
<dbReference type="EMBL" id="KI966371">
    <property type="protein sequence ID" value="EWC48906.1"/>
    <property type="molecule type" value="Genomic_DNA"/>
</dbReference>
<proteinExistence type="predicted"/>
<accession>W7HXH3</accession>
<dbReference type="HOGENOM" id="CLU_1337488_0_0_1"/>
<dbReference type="OrthoDB" id="5428666at2759"/>
<dbReference type="Proteomes" id="UP000024837">
    <property type="component" value="Unassembled WGS sequence"/>
</dbReference>
<protein>
    <submittedName>
        <fullName evidence="1">Uncharacterized protein</fullName>
    </submittedName>
</protein>